<name>U3CFP1_9VIBR</name>
<sequence length="175" mass="19762">MHSYNRVSRIIHWLSAITILGLFALGWWMVDLGYYHQWYQTAPHIHKSIGVILALVTLFRIIWKKLKGTPKLEGSALEVKAAKSAHHLMYLLLLTLFISGYLISTEDGRAISVFDFVNVPAMGKLFEGQADLAGEVHYYVAYALIGLVFIHALAALKHHFIDKDNTLRKMTGGLK</sequence>
<dbReference type="eggNOG" id="COG3038">
    <property type="taxonomic scope" value="Bacteria"/>
</dbReference>
<evidence type="ECO:0000256" key="2">
    <source>
        <dbReference type="ARBA" id="ARBA00004651"/>
    </source>
</evidence>
<evidence type="ECO:0000259" key="14">
    <source>
        <dbReference type="Pfam" id="PF01292"/>
    </source>
</evidence>
<dbReference type="PANTHER" id="PTHR30529:SF1">
    <property type="entry name" value="CYTOCHROME B561 HOMOLOG 2"/>
    <property type="match status" value="1"/>
</dbReference>
<dbReference type="EMBL" id="BATM01000023">
    <property type="protein sequence ID" value="GAD80049.1"/>
    <property type="molecule type" value="Genomic_DNA"/>
</dbReference>
<keyword evidence="10" id="KW-0408">Iron</keyword>
<keyword evidence="5" id="KW-0349">Heme</keyword>
<evidence type="ECO:0000256" key="12">
    <source>
        <dbReference type="ARBA" id="ARBA00037975"/>
    </source>
</evidence>
<comment type="similarity">
    <text evidence="12">Belongs to the cytochrome b561 family.</text>
</comment>
<dbReference type="Proteomes" id="UP000016562">
    <property type="component" value="Unassembled WGS sequence"/>
</dbReference>
<evidence type="ECO:0000256" key="1">
    <source>
        <dbReference type="ARBA" id="ARBA00001970"/>
    </source>
</evidence>
<dbReference type="RefSeq" id="WP_021713757.1">
    <property type="nucleotide sequence ID" value="NZ_BATM01000023.1"/>
</dbReference>
<dbReference type="GO" id="GO:0046872">
    <property type="term" value="F:metal ion binding"/>
    <property type="evidence" value="ECO:0007669"/>
    <property type="project" value="UniProtKB-KW"/>
</dbReference>
<evidence type="ECO:0000256" key="8">
    <source>
        <dbReference type="ARBA" id="ARBA00022982"/>
    </source>
</evidence>
<dbReference type="OrthoDB" id="9793784at2"/>
<dbReference type="InterPro" id="IPR011577">
    <property type="entry name" value="Cyt_b561_bac/Ni-Hgenase"/>
</dbReference>
<evidence type="ECO:0000256" key="7">
    <source>
        <dbReference type="ARBA" id="ARBA00022723"/>
    </source>
</evidence>
<keyword evidence="3" id="KW-0813">Transport</keyword>
<keyword evidence="9 13" id="KW-1133">Transmembrane helix</keyword>
<evidence type="ECO:0000256" key="5">
    <source>
        <dbReference type="ARBA" id="ARBA00022617"/>
    </source>
</evidence>
<evidence type="ECO:0000313" key="15">
    <source>
        <dbReference type="EMBL" id="GAD80049.1"/>
    </source>
</evidence>
<evidence type="ECO:0000256" key="10">
    <source>
        <dbReference type="ARBA" id="ARBA00023004"/>
    </source>
</evidence>
<feature type="domain" description="Cytochrome b561 bacterial/Ni-hydrogenase" evidence="14">
    <location>
        <begin position="4"/>
        <end position="173"/>
    </location>
</feature>
<keyword evidence="6 13" id="KW-0812">Transmembrane</keyword>
<evidence type="ECO:0000256" key="9">
    <source>
        <dbReference type="ARBA" id="ARBA00022989"/>
    </source>
</evidence>
<evidence type="ECO:0000256" key="11">
    <source>
        <dbReference type="ARBA" id="ARBA00023136"/>
    </source>
</evidence>
<organism evidence="15 16">
    <name type="scientific">Vibrio ezurae NBRC 102218</name>
    <dbReference type="NCBI Taxonomy" id="1219080"/>
    <lineage>
        <taxon>Bacteria</taxon>
        <taxon>Pseudomonadati</taxon>
        <taxon>Pseudomonadota</taxon>
        <taxon>Gammaproteobacteria</taxon>
        <taxon>Vibrionales</taxon>
        <taxon>Vibrionaceae</taxon>
        <taxon>Vibrio</taxon>
    </lineage>
</organism>
<keyword evidence="16" id="KW-1185">Reference proteome</keyword>
<dbReference type="GO" id="GO:0022904">
    <property type="term" value="P:respiratory electron transport chain"/>
    <property type="evidence" value="ECO:0007669"/>
    <property type="project" value="InterPro"/>
</dbReference>
<dbReference type="InterPro" id="IPR052168">
    <property type="entry name" value="Cytochrome_b561_oxidase"/>
</dbReference>
<proteinExistence type="inferred from homology"/>
<dbReference type="PANTHER" id="PTHR30529">
    <property type="entry name" value="CYTOCHROME B561"/>
    <property type="match status" value="1"/>
</dbReference>
<gene>
    <name evidence="15" type="ORF">VEZ01S_23_00010</name>
</gene>
<dbReference type="GO" id="GO:0009055">
    <property type="term" value="F:electron transfer activity"/>
    <property type="evidence" value="ECO:0007669"/>
    <property type="project" value="InterPro"/>
</dbReference>
<protein>
    <submittedName>
        <fullName evidence="15">Putative cytochrome b561</fullName>
    </submittedName>
</protein>
<feature type="transmembrane region" description="Helical" evidence="13">
    <location>
        <begin position="84"/>
        <end position="103"/>
    </location>
</feature>
<evidence type="ECO:0000256" key="13">
    <source>
        <dbReference type="SAM" id="Phobius"/>
    </source>
</evidence>
<feature type="transmembrane region" description="Helical" evidence="13">
    <location>
        <begin position="136"/>
        <end position="156"/>
    </location>
</feature>
<comment type="cofactor">
    <cofactor evidence="1">
        <name>heme b</name>
        <dbReference type="ChEBI" id="CHEBI:60344"/>
    </cofactor>
</comment>
<keyword evidence="11 13" id="KW-0472">Membrane</keyword>
<keyword evidence="8" id="KW-0249">Electron transport</keyword>
<feature type="transmembrane region" description="Helical" evidence="13">
    <location>
        <begin position="12"/>
        <end position="30"/>
    </location>
</feature>
<evidence type="ECO:0000256" key="4">
    <source>
        <dbReference type="ARBA" id="ARBA00022475"/>
    </source>
</evidence>
<dbReference type="Pfam" id="PF01292">
    <property type="entry name" value="Ni_hydr_CYTB"/>
    <property type="match status" value="1"/>
</dbReference>
<comment type="subcellular location">
    <subcellularLocation>
        <location evidence="2">Cell membrane</location>
        <topology evidence="2">Multi-pass membrane protein</topology>
    </subcellularLocation>
</comment>
<evidence type="ECO:0000256" key="6">
    <source>
        <dbReference type="ARBA" id="ARBA00022692"/>
    </source>
</evidence>
<reference evidence="15 16" key="1">
    <citation type="submission" date="2013-09" db="EMBL/GenBank/DDBJ databases">
        <title>Whole genome shotgun sequence of Vibrio ezurae NBRC 102218.</title>
        <authorList>
            <person name="Yoshida I."/>
            <person name="Hosoyama A."/>
            <person name="Numata M."/>
            <person name="Hashimoto M."/>
            <person name="Hosoyama Y."/>
            <person name="Tsuchikane K."/>
            <person name="Noguchi M."/>
            <person name="Hirakata S."/>
            <person name="Ichikawa N."/>
            <person name="Ohji S."/>
            <person name="Yamazoe A."/>
            <person name="Fujita N."/>
        </authorList>
    </citation>
    <scope>NUCLEOTIDE SEQUENCE [LARGE SCALE GENOMIC DNA]</scope>
    <source>
        <strain evidence="15 16">NBRC 102218</strain>
    </source>
</reference>
<keyword evidence="4" id="KW-1003">Cell membrane</keyword>
<dbReference type="GO" id="GO:0005886">
    <property type="term" value="C:plasma membrane"/>
    <property type="evidence" value="ECO:0007669"/>
    <property type="project" value="UniProtKB-SubCell"/>
</dbReference>
<dbReference type="GO" id="GO:0020037">
    <property type="term" value="F:heme binding"/>
    <property type="evidence" value="ECO:0007669"/>
    <property type="project" value="TreeGrafter"/>
</dbReference>
<accession>U3CFP1</accession>
<feature type="transmembrane region" description="Helical" evidence="13">
    <location>
        <begin position="45"/>
        <end position="63"/>
    </location>
</feature>
<evidence type="ECO:0000313" key="16">
    <source>
        <dbReference type="Proteomes" id="UP000016562"/>
    </source>
</evidence>
<dbReference type="InterPro" id="IPR016174">
    <property type="entry name" value="Di-haem_cyt_TM"/>
</dbReference>
<evidence type="ECO:0000256" key="3">
    <source>
        <dbReference type="ARBA" id="ARBA00022448"/>
    </source>
</evidence>
<dbReference type="Gene3D" id="1.20.950.20">
    <property type="entry name" value="Transmembrane di-heme cytochromes, Chain C"/>
    <property type="match status" value="2"/>
</dbReference>
<dbReference type="AlphaFoldDB" id="U3CFP1"/>
<dbReference type="SUPFAM" id="SSF81342">
    <property type="entry name" value="Transmembrane di-heme cytochromes"/>
    <property type="match status" value="1"/>
</dbReference>
<keyword evidence="7" id="KW-0479">Metal-binding</keyword>
<comment type="caution">
    <text evidence="15">The sequence shown here is derived from an EMBL/GenBank/DDBJ whole genome shotgun (WGS) entry which is preliminary data.</text>
</comment>